<proteinExistence type="predicted"/>
<sequence length="63" mass="7229">MECVDTDSERNQALYLQDQHAQGNKDDLATRIWVETKKLWQFAGPAMFSLMAMLKRLGIAQTN</sequence>
<dbReference type="Proteomes" id="UP000657918">
    <property type="component" value="Unassembled WGS sequence"/>
</dbReference>
<keyword evidence="2" id="KW-1185">Reference proteome</keyword>
<dbReference type="OrthoDB" id="10525612at2759"/>
<dbReference type="AlphaFoldDB" id="A0A835N6S7"/>
<evidence type="ECO:0000313" key="2">
    <source>
        <dbReference type="Proteomes" id="UP000657918"/>
    </source>
</evidence>
<reference evidence="1 2" key="1">
    <citation type="submission" date="2020-10" db="EMBL/GenBank/DDBJ databases">
        <title>Plant Genome Project.</title>
        <authorList>
            <person name="Zhang R.-G."/>
        </authorList>
    </citation>
    <scope>NUCLEOTIDE SEQUENCE [LARGE SCALE GENOMIC DNA]</scope>
    <source>
        <strain evidence="1">FAFU-HL-1</strain>
        <tissue evidence="1">Leaf</tissue>
    </source>
</reference>
<dbReference type="EMBL" id="JADGMS010000002">
    <property type="protein sequence ID" value="KAF9687357.1"/>
    <property type="molecule type" value="Genomic_DNA"/>
</dbReference>
<comment type="caution">
    <text evidence="1">The sequence shown here is derived from an EMBL/GenBank/DDBJ whole genome shotgun (WGS) entry which is preliminary data.</text>
</comment>
<name>A0A835N6S7_9ROSI</name>
<protein>
    <submittedName>
        <fullName evidence="1">Uncharacterized protein</fullName>
    </submittedName>
</protein>
<evidence type="ECO:0000313" key="1">
    <source>
        <dbReference type="EMBL" id="KAF9687357.1"/>
    </source>
</evidence>
<accession>A0A835N6S7</accession>
<organism evidence="1 2">
    <name type="scientific">Salix dunnii</name>
    <dbReference type="NCBI Taxonomy" id="1413687"/>
    <lineage>
        <taxon>Eukaryota</taxon>
        <taxon>Viridiplantae</taxon>
        <taxon>Streptophyta</taxon>
        <taxon>Embryophyta</taxon>
        <taxon>Tracheophyta</taxon>
        <taxon>Spermatophyta</taxon>
        <taxon>Magnoliopsida</taxon>
        <taxon>eudicotyledons</taxon>
        <taxon>Gunneridae</taxon>
        <taxon>Pentapetalae</taxon>
        <taxon>rosids</taxon>
        <taxon>fabids</taxon>
        <taxon>Malpighiales</taxon>
        <taxon>Salicaceae</taxon>
        <taxon>Saliceae</taxon>
        <taxon>Salix</taxon>
    </lineage>
</organism>
<gene>
    <name evidence="1" type="ORF">SADUNF_Sadunf02G0085200</name>
</gene>